<sequence length="321" mass="37284">MGVPRKTTRITHDNMSLRVRRHGEKRVGKLVHESTKTIGSLPRDLLVDVFARVASSSFTDLFNAKLSCKDFLDSTKDDYIFQCVSIDKFPLTHWCPPIKRALSFLTHCFSKGNSESLFRQGMMDYFNLVNVESGLEYLKRAVKKRHPEATYVYGMILLSSGDQWSEQGLNLLNSMNYSRSRNWNVQDCRDKISSVLSQMWINNPITLEKVNTKCQERDHVIHFRRRSWSFDEDEEISSCDTCFWYRELINFCKIMNEAAIIIGDEKDVERSNGVEFLKEEYGVLDPGRREVSGEMEMETECMRGIAEANLKSCWEEDEFGL</sequence>
<reference evidence="2" key="1">
    <citation type="journal article" date="2022" name="Mol. Ecol. Resour.">
        <title>The genomes of chicory, endive, great burdock and yacon provide insights into Asteraceae palaeo-polyploidization history and plant inulin production.</title>
        <authorList>
            <person name="Fan W."/>
            <person name="Wang S."/>
            <person name="Wang H."/>
            <person name="Wang A."/>
            <person name="Jiang F."/>
            <person name="Liu H."/>
            <person name="Zhao H."/>
            <person name="Xu D."/>
            <person name="Zhang Y."/>
        </authorList>
    </citation>
    <scope>NUCLEOTIDE SEQUENCE [LARGE SCALE GENOMIC DNA]</scope>
    <source>
        <strain evidence="2">cv. Yunnan</strain>
    </source>
</reference>
<name>A0ACB9HWK9_9ASTR</name>
<accession>A0ACB9HWK9</accession>
<evidence type="ECO:0000313" key="1">
    <source>
        <dbReference type="EMBL" id="KAI3800348.1"/>
    </source>
</evidence>
<comment type="caution">
    <text evidence="1">The sequence shown here is derived from an EMBL/GenBank/DDBJ whole genome shotgun (WGS) entry which is preliminary data.</text>
</comment>
<dbReference type="EMBL" id="CM042027">
    <property type="protein sequence ID" value="KAI3800348.1"/>
    <property type="molecule type" value="Genomic_DNA"/>
</dbReference>
<keyword evidence="2" id="KW-1185">Reference proteome</keyword>
<protein>
    <submittedName>
        <fullName evidence="1">Uncharacterized protein</fullName>
    </submittedName>
</protein>
<organism evidence="1 2">
    <name type="scientific">Smallanthus sonchifolius</name>
    <dbReference type="NCBI Taxonomy" id="185202"/>
    <lineage>
        <taxon>Eukaryota</taxon>
        <taxon>Viridiplantae</taxon>
        <taxon>Streptophyta</taxon>
        <taxon>Embryophyta</taxon>
        <taxon>Tracheophyta</taxon>
        <taxon>Spermatophyta</taxon>
        <taxon>Magnoliopsida</taxon>
        <taxon>eudicotyledons</taxon>
        <taxon>Gunneridae</taxon>
        <taxon>Pentapetalae</taxon>
        <taxon>asterids</taxon>
        <taxon>campanulids</taxon>
        <taxon>Asterales</taxon>
        <taxon>Asteraceae</taxon>
        <taxon>Asteroideae</taxon>
        <taxon>Heliantheae alliance</taxon>
        <taxon>Millerieae</taxon>
        <taxon>Smallanthus</taxon>
    </lineage>
</organism>
<reference evidence="1 2" key="2">
    <citation type="journal article" date="2022" name="Mol. Ecol. Resour.">
        <title>The genomes of chicory, endive, great burdock and yacon provide insights into Asteraceae paleo-polyploidization history and plant inulin production.</title>
        <authorList>
            <person name="Fan W."/>
            <person name="Wang S."/>
            <person name="Wang H."/>
            <person name="Wang A."/>
            <person name="Jiang F."/>
            <person name="Liu H."/>
            <person name="Zhao H."/>
            <person name="Xu D."/>
            <person name="Zhang Y."/>
        </authorList>
    </citation>
    <scope>NUCLEOTIDE SEQUENCE [LARGE SCALE GENOMIC DNA]</scope>
    <source>
        <strain evidence="2">cv. Yunnan</strain>
        <tissue evidence="1">Leaves</tissue>
    </source>
</reference>
<gene>
    <name evidence="1" type="ORF">L1987_28438</name>
</gene>
<proteinExistence type="predicted"/>
<evidence type="ECO:0000313" key="2">
    <source>
        <dbReference type="Proteomes" id="UP001056120"/>
    </source>
</evidence>
<dbReference type="Proteomes" id="UP001056120">
    <property type="component" value="Linkage Group LG10"/>
</dbReference>